<proteinExistence type="predicted"/>
<protein>
    <submittedName>
        <fullName evidence="3">Competence protein</fullName>
    </submittedName>
</protein>
<dbReference type="eggNOG" id="COG4469">
    <property type="taxonomic scope" value="Bacteria"/>
</dbReference>
<sequence>MQMAVDATGHLTLARHAQKQQVYYCPTCGQPLMLRRGQQKPAYFAHQRACTPRAGGETAEHQQGKQQIMAWATRQGWQPQAEVYLPMIQQRPDVLVTINSRQVALEFQCSALSLARLQERNRGYARLGIQPVWFLGQPYQRSLHRAKQAQFTQLYHGRPCLYYWQVTRGQLTWQTGQITPVATVAPRQVSRDVAWLQGNSTSSAATRQLLGALYQAGHIGVNCPLVAHYQETNWPLIDESLLAWHLRQLLALEQVVLGTTWSWAGWWTFLTAQTTWLPLPCLTPPQVAQLHHQLLQAWTVELAQAGIVTQRAAGVQYCRRPAWFASYAAKVRAVRGWAGKEKSPR</sequence>
<dbReference type="Pfam" id="PF06054">
    <property type="entry name" value="CoiA_nuc"/>
    <property type="match status" value="1"/>
</dbReference>
<dbReference type="InterPro" id="IPR010330">
    <property type="entry name" value="CoiA_nuc"/>
</dbReference>
<dbReference type="AlphaFoldDB" id="A0A0R2GUK0"/>
<gene>
    <name evidence="3" type="ORF">IV41_GL000181</name>
</gene>
<reference evidence="3 4" key="1">
    <citation type="journal article" date="2015" name="Genome Announc.">
        <title>Expanding the biotechnology potential of lactobacilli through comparative genomics of 213 strains and associated genera.</title>
        <authorList>
            <person name="Sun Z."/>
            <person name="Harris H.M."/>
            <person name="McCann A."/>
            <person name="Guo C."/>
            <person name="Argimon S."/>
            <person name="Zhang W."/>
            <person name="Yang X."/>
            <person name="Jeffery I.B."/>
            <person name="Cooney J.C."/>
            <person name="Kagawa T.F."/>
            <person name="Liu W."/>
            <person name="Song Y."/>
            <person name="Salvetti E."/>
            <person name="Wrobel A."/>
            <person name="Rasinkangas P."/>
            <person name="Parkhill J."/>
            <person name="Rea M.C."/>
            <person name="O'Sullivan O."/>
            <person name="Ritari J."/>
            <person name="Douillard F.P."/>
            <person name="Paul Ross R."/>
            <person name="Yang R."/>
            <person name="Briner A.E."/>
            <person name="Felis G.E."/>
            <person name="de Vos W.M."/>
            <person name="Barrangou R."/>
            <person name="Klaenhammer T.R."/>
            <person name="Caufield P.W."/>
            <person name="Cui Y."/>
            <person name="Zhang H."/>
            <person name="O'Toole P.W."/>
        </authorList>
    </citation>
    <scope>NUCLEOTIDE SEQUENCE [LARGE SCALE GENOMIC DNA]</scope>
    <source>
        <strain evidence="3 4">DSM 14792</strain>
    </source>
</reference>
<feature type="domain" description="Competence protein CoiA-like N-terminal" evidence="2">
    <location>
        <begin position="16"/>
        <end position="50"/>
    </location>
</feature>
<feature type="domain" description="Competence protein CoiA nuclease-like" evidence="1">
    <location>
        <begin position="57"/>
        <end position="171"/>
    </location>
</feature>
<accession>A0A0R2GUK0</accession>
<dbReference type="RefSeq" id="WP_019205082.1">
    <property type="nucleotide sequence ID" value="NZ_CAJJLJ010000040.1"/>
</dbReference>
<evidence type="ECO:0000259" key="2">
    <source>
        <dbReference type="Pfam" id="PF25164"/>
    </source>
</evidence>
<comment type="caution">
    <text evidence="3">The sequence shown here is derived from an EMBL/GenBank/DDBJ whole genome shotgun (WGS) entry which is preliminary data.</text>
</comment>
<dbReference type="PATRIC" id="fig|148604.4.peg.184"/>
<organism evidence="3 4">
    <name type="scientific">Limosilactobacillus ingluviei</name>
    <dbReference type="NCBI Taxonomy" id="148604"/>
    <lineage>
        <taxon>Bacteria</taxon>
        <taxon>Bacillati</taxon>
        <taxon>Bacillota</taxon>
        <taxon>Bacilli</taxon>
        <taxon>Lactobacillales</taxon>
        <taxon>Lactobacillaceae</taxon>
        <taxon>Limosilactobacillus</taxon>
    </lineage>
</organism>
<dbReference type="Proteomes" id="UP000051639">
    <property type="component" value="Unassembled WGS sequence"/>
</dbReference>
<dbReference type="Pfam" id="PF25164">
    <property type="entry name" value="CoiA_N"/>
    <property type="match status" value="1"/>
</dbReference>
<evidence type="ECO:0000259" key="1">
    <source>
        <dbReference type="Pfam" id="PF06054"/>
    </source>
</evidence>
<dbReference type="STRING" id="1203076.GCA_000312405_00023"/>
<dbReference type="GeneID" id="82932892"/>
<dbReference type="OrthoDB" id="3784230at2"/>
<name>A0A0R2GUK0_9LACO</name>
<dbReference type="EMBL" id="JQBA01000011">
    <property type="protein sequence ID" value="KRN44617.1"/>
    <property type="molecule type" value="Genomic_DNA"/>
</dbReference>
<evidence type="ECO:0000313" key="4">
    <source>
        <dbReference type="Proteomes" id="UP000051639"/>
    </source>
</evidence>
<keyword evidence="4" id="KW-1185">Reference proteome</keyword>
<dbReference type="InterPro" id="IPR057253">
    <property type="entry name" value="CoiA-like_N"/>
</dbReference>
<evidence type="ECO:0000313" key="3">
    <source>
        <dbReference type="EMBL" id="KRN44617.1"/>
    </source>
</evidence>